<accession>A0A8J5CQ15</accession>
<name>A0A8J5CQ15_CHIOP</name>
<proteinExistence type="predicted"/>
<dbReference type="Proteomes" id="UP000770661">
    <property type="component" value="Unassembled WGS sequence"/>
</dbReference>
<organism evidence="2 3">
    <name type="scientific">Chionoecetes opilio</name>
    <name type="common">Atlantic snow crab</name>
    <name type="synonym">Cancer opilio</name>
    <dbReference type="NCBI Taxonomy" id="41210"/>
    <lineage>
        <taxon>Eukaryota</taxon>
        <taxon>Metazoa</taxon>
        <taxon>Ecdysozoa</taxon>
        <taxon>Arthropoda</taxon>
        <taxon>Crustacea</taxon>
        <taxon>Multicrustacea</taxon>
        <taxon>Malacostraca</taxon>
        <taxon>Eumalacostraca</taxon>
        <taxon>Eucarida</taxon>
        <taxon>Decapoda</taxon>
        <taxon>Pleocyemata</taxon>
        <taxon>Brachyura</taxon>
        <taxon>Eubrachyura</taxon>
        <taxon>Majoidea</taxon>
        <taxon>Majidae</taxon>
        <taxon>Chionoecetes</taxon>
    </lineage>
</organism>
<protein>
    <recommendedName>
        <fullName evidence="1">DUF7041 domain-containing protein</fullName>
    </recommendedName>
</protein>
<dbReference type="InterPro" id="IPR055469">
    <property type="entry name" value="DUF7041"/>
</dbReference>
<feature type="domain" description="DUF7041" evidence="1">
    <location>
        <begin position="18"/>
        <end position="99"/>
    </location>
</feature>
<evidence type="ECO:0000259" key="1">
    <source>
        <dbReference type="Pfam" id="PF23055"/>
    </source>
</evidence>
<comment type="caution">
    <text evidence="2">The sequence shown here is derived from an EMBL/GenBank/DDBJ whole genome shotgun (WGS) entry which is preliminary data.</text>
</comment>
<dbReference type="OrthoDB" id="6377149at2759"/>
<dbReference type="PANTHER" id="PTHR33327">
    <property type="entry name" value="ENDONUCLEASE"/>
    <property type="match status" value="1"/>
</dbReference>
<gene>
    <name evidence="2" type="ORF">GWK47_011068</name>
</gene>
<reference evidence="2" key="1">
    <citation type="submission" date="2020-07" db="EMBL/GenBank/DDBJ databases">
        <title>The High-quality genome of the commercially important snow crab, Chionoecetes opilio.</title>
        <authorList>
            <person name="Jeong J.-H."/>
            <person name="Ryu S."/>
        </authorList>
    </citation>
    <scope>NUCLEOTIDE SEQUENCE</scope>
    <source>
        <strain evidence="2">MADBK_172401_WGS</strain>
        <tissue evidence="2">Digestive gland</tissue>
    </source>
</reference>
<dbReference type="AlphaFoldDB" id="A0A8J5CQ15"/>
<keyword evidence="3" id="KW-1185">Reference proteome</keyword>
<evidence type="ECO:0000313" key="2">
    <source>
        <dbReference type="EMBL" id="KAG0715817.1"/>
    </source>
</evidence>
<dbReference type="EMBL" id="JACEEZ010019348">
    <property type="protein sequence ID" value="KAG0715817.1"/>
    <property type="molecule type" value="Genomic_DNA"/>
</dbReference>
<dbReference type="Pfam" id="PF23055">
    <property type="entry name" value="DUF7041"/>
    <property type="match status" value="1"/>
</dbReference>
<dbReference type="PANTHER" id="PTHR33327:SF3">
    <property type="entry name" value="RNA-DIRECTED DNA POLYMERASE"/>
    <property type="match status" value="1"/>
</dbReference>
<evidence type="ECO:0000313" key="3">
    <source>
        <dbReference type="Proteomes" id="UP000770661"/>
    </source>
</evidence>
<sequence length="116" mass="12588">MPDDDNLPTAAAVTLRAPPFSPLNPSMWFAVLECGFKASKITNKLTQFTHAASFLPLDVLPQVSDVISKASTSTTPYEDLKTAILSKLQPSIATRLKELCSKDELGDESLQTYCIA</sequence>